<keyword evidence="2" id="KW-1185">Reference proteome</keyword>
<dbReference type="SUPFAM" id="SSF48576">
    <property type="entry name" value="Terpenoid synthases"/>
    <property type="match status" value="1"/>
</dbReference>
<accession>A0AA40C0C7</accession>
<comment type="caution">
    <text evidence="1">The sequence shown here is derived from an EMBL/GenBank/DDBJ whole genome shotgun (WGS) entry which is preliminary data.</text>
</comment>
<gene>
    <name evidence="1" type="ORF">B0T14DRAFT_496696</name>
</gene>
<protein>
    <submittedName>
        <fullName evidence="1">Isoprenoid synthase domain-containing protein</fullName>
    </submittedName>
</protein>
<name>A0AA40C0C7_9PEZI</name>
<dbReference type="EMBL" id="JAULSU010000004">
    <property type="protein sequence ID" value="KAK0620089.1"/>
    <property type="molecule type" value="Genomic_DNA"/>
</dbReference>
<dbReference type="Gene3D" id="1.10.600.10">
    <property type="entry name" value="Farnesyl Diphosphate Synthase"/>
    <property type="match status" value="1"/>
</dbReference>
<dbReference type="AlphaFoldDB" id="A0AA40C0C7"/>
<sequence>MEVRVHNDHKDMDLAVIGALEDWKELIGPASPVYKGGGGHPYNSIPISIPISIPECMLDRLSIVTYATEFAFLQDDSYEGSFEETSFPTAPNMINEGMTAIDDMNEGRAVVDKTGRTNTRGIPSTKNARKIQAWIISKILSIDPVRARMALNAWKSFYESNKITGLAAKEVKISARGSQLPIRTGMLIFACGLDISEHELPLCRDLLRPGWVAFTLVNDVCSFDKEVRDAKKNDNDWTANAIWVISQERGVSVEEAKKLGAEMLNDYAAKYIEIMKEAKASGKCSHDILRFMDGGYWSISGSLAWSIVCPRYNVAKGANFSERQLDWIKNGIPDHLRRGDSMKSAACQLRPACISRG</sequence>
<dbReference type="Proteomes" id="UP001175000">
    <property type="component" value="Unassembled WGS sequence"/>
</dbReference>
<evidence type="ECO:0000313" key="2">
    <source>
        <dbReference type="Proteomes" id="UP001175000"/>
    </source>
</evidence>
<evidence type="ECO:0000313" key="1">
    <source>
        <dbReference type="EMBL" id="KAK0620089.1"/>
    </source>
</evidence>
<dbReference type="InterPro" id="IPR008949">
    <property type="entry name" value="Isoprenoid_synthase_dom_sf"/>
</dbReference>
<organism evidence="1 2">
    <name type="scientific">Immersiella caudata</name>
    <dbReference type="NCBI Taxonomy" id="314043"/>
    <lineage>
        <taxon>Eukaryota</taxon>
        <taxon>Fungi</taxon>
        <taxon>Dikarya</taxon>
        <taxon>Ascomycota</taxon>
        <taxon>Pezizomycotina</taxon>
        <taxon>Sordariomycetes</taxon>
        <taxon>Sordariomycetidae</taxon>
        <taxon>Sordariales</taxon>
        <taxon>Lasiosphaeriaceae</taxon>
        <taxon>Immersiella</taxon>
    </lineage>
</organism>
<proteinExistence type="predicted"/>
<dbReference type="Pfam" id="PF19086">
    <property type="entry name" value="Terpene_syn_C_2"/>
    <property type="match status" value="1"/>
</dbReference>
<reference evidence="1" key="1">
    <citation type="submission" date="2023-06" db="EMBL/GenBank/DDBJ databases">
        <title>Genome-scale phylogeny and comparative genomics of the fungal order Sordariales.</title>
        <authorList>
            <consortium name="Lawrence Berkeley National Laboratory"/>
            <person name="Hensen N."/>
            <person name="Bonometti L."/>
            <person name="Westerberg I."/>
            <person name="Brannstrom I.O."/>
            <person name="Guillou S."/>
            <person name="Cros-Aarteil S."/>
            <person name="Calhoun S."/>
            <person name="Haridas S."/>
            <person name="Kuo A."/>
            <person name="Mondo S."/>
            <person name="Pangilinan J."/>
            <person name="Riley R."/>
            <person name="Labutti K."/>
            <person name="Andreopoulos B."/>
            <person name="Lipzen A."/>
            <person name="Chen C."/>
            <person name="Yanf M."/>
            <person name="Daum C."/>
            <person name="Ng V."/>
            <person name="Clum A."/>
            <person name="Steindorff A."/>
            <person name="Ohm R."/>
            <person name="Martin F."/>
            <person name="Silar P."/>
            <person name="Natvig D."/>
            <person name="Lalanne C."/>
            <person name="Gautier V."/>
            <person name="Ament-Velasquez S.L."/>
            <person name="Kruys A."/>
            <person name="Hutchinson M.I."/>
            <person name="Powell A.J."/>
            <person name="Barry K."/>
            <person name="Miller A.N."/>
            <person name="Grigoriev I.V."/>
            <person name="Debuchy R."/>
            <person name="Gladieux P."/>
            <person name="Thoren M.H."/>
            <person name="Johannesson H."/>
        </authorList>
    </citation>
    <scope>NUCLEOTIDE SEQUENCE</scope>
    <source>
        <strain evidence="1">CBS 606.72</strain>
    </source>
</reference>